<sequence length="32" mass="3710">LAKAQAQEVAYLRAEVERLRMKTFPALVQIEH</sequence>
<dbReference type="Proteomes" id="UP000681967">
    <property type="component" value="Unassembled WGS sequence"/>
</dbReference>
<feature type="non-terminal residue" evidence="1">
    <location>
        <position position="1"/>
    </location>
</feature>
<organism evidence="1 4">
    <name type="scientific">Rotaria magnacalcarata</name>
    <dbReference type="NCBI Taxonomy" id="392030"/>
    <lineage>
        <taxon>Eukaryota</taxon>
        <taxon>Metazoa</taxon>
        <taxon>Spiralia</taxon>
        <taxon>Gnathifera</taxon>
        <taxon>Rotifera</taxon>
        <taxon>Eurotatoria</taxon>
        <taxon>Bdelloidea</taxon>
        <taxon>Philodinida</taxon>
        <taxon>Philodinidae</taxon>
        <taxon>Rotaria</taxon>
    </lineage>
</organism>
<dbReference type="Proteomes" id="UP000676336">
    <property type="component" value="Unassembled WGS sequence"/>
</dbReference>
<evidence type="ECO:0000313" key="3">
    <source>
        <dbReference type="EMBL" id="CAF5043286.1"/>
    </source>
</evidence>
<comment type="caution">
    <text evidence="1">The sequence shown here is derived from an EMBL/GenBank/DDBJ whole genome shotgun (WGS) entry which is preliminary data.</text>
</comment>
<dbReference type="AlphaFoldDB" id="A0A8S3C5X7"/>
<dbReference type="EMBL" id="CAJOBJ010225686">
    <property type="protein sequence ID" value="CAF5043286.1"/>
    <property type="molecule type" value="Genomic_DNA"/>
</dbReference>
<dbReference type="EMBL" id="CAJOBH010156651">
    <property type="protein sequence ID" value="CAF4864449.1"/>
    <property type="molecule type" value="Genomic_DNA"/>
</dbReference>
<evidence type="ECO:0000313" key="4">
    <source>
        <dbReference type="Proteomes" id="UP000681967"/>
    </source>
</evidence>
<accession>A0A8S3C5X7</accession>
<dbReference type="EMBL" id="CAJOBI010218386">
    <property type="protein sequence ID" value="CAF5035261.1"/>
    <property type="molecule type" value="Genomic_DNA"/>
</dbReference>
<evidence type="ECO:0000313" key="1">
    <source>
        <dbReference type="EMBL" id="CAF4864449.1"/>
    </source>
</evidence>
<reference evidence="1" key="1">
    <citation type="submission" date="2021-02" db="EMBL/GenBank/DDBJ databases">
        <authorList>
            <person name="Nowell W R."/>
        </authorList>
    </citation>
    <scope>NUCLEOTIDE SEQUENCE</scope>
</reference>
<protein>
    <submittedName>
        <fullName evidence="1">Uncharacterized protein</fullName>
    </submittedName>
</protein>
<gene>
    <name evidence="1" type="ORF">BYL167_LOCUS50697</name>
    <name evidence="3" type="ORF">GIL414_LOCUS59548</name>
    <name evidence="2" type="ORF">SMN809_LOCUS58343</name>
</gene>
<name>A0A8S3C5X7_9BILA</name>
<dbReference type="Proteomes" id="UP000681720">
    <property type="component" value="Unassembled WGS sequence"/>
</dbReference>
<evidence type="ECO:0000313" key="2">
    <source>
        <dbReference type="EMBL" id="CAF5035261.1"/>
    </source>
</evidence>
<proteinExistence type="predicted"/>
<dbReference type="Pfam" id="PF25828">
    <property type="entry name" value="CC_Cfap43"/>
    <property type="match status" value="1"/>
</dbReference>